<dbReference type="InterPro" id="IPR036995">
    <property type="entry name" value="MPG_sf"/>
</dbReference>
<evidence type="ECO:0000256" key="2">
    <source>
        <dbReference type="ARBA" id="ARBA00022763"/>
    </source>
</evidence>
<gene>
    <name evidence="6" type="ORF">P3W24_03105</name>
</gene>
<dbReference type="EMBL" id="JARJJS010000001">
    <property type="protein sequence ID" value="MDF4023964.1"/>
    <property type="molecule type" value="Genomic_DNA"/>
</dbReference>
<sequence length="200" mass="22023">MTQARIRWPGTPLPRSFFRRDARTVGPELLNKVLASADGRAGRIVEVEAYVGAIDPAAHTFRGKTPRNATMFGPPGHLYVYFTYGMHWCSNAVCGDRDGSGVLIRALEPLKGIERMREARPKARKERELCSGPARLTQAMGITGQHDGIDLVRARDGFTILDDGMLAPESVPGCARIGIREGTDLLWRWFVAGNAHVSRP</sequence>
<dbReference type="GO" id="GO:0016798">
    <property type="term" value="F:hydrolase activity, acting on glycosyl bonds"/>
    <property type="evidence" value="ECO:0007669"/>
    <property type="project" value="UniProtKB-KW"/>
</dbReference>
<accession>A0ABT6B798</accession>
<dbReference type="InterPro" id="IPR003180">
    <property type="entry name" value="MPG"/>
</dbReference>
<dbReference type="InterPro" id="IPR011034">
    <property type="entry name" value="Formyl_transferase-like_C_sf"/>
</dbReference>
<evidence type="ECO:0000313" key="6">
    <source>
        <dbReference type="EMBL" id="MDF4023964.1"/>
    </source>
</evidence>
<dbReference type="CDD" id="cd00540">
    <property type="entry name" value="AAG"/>
    <property type="match status" value="1"/>
</dbReference>
<protein>
    <recommendedName>
        <fullName evidence="5">Putative 3-methyladenine DNA glycosylase</fullName>
        <ecNumber evidence="5">3.2.2.-</ecNumber>
    </recommendedName>
</protein>
<keyword evidence="4 5" id="KW-0234">DNA repair</keyword>
<reference evidence="6 7" key="1">
    <citation type="journal article" date="2024" name="Curr. Microbiol.">
        <title>Luteibacter sahnii sp. nov., A Novel Yellow-Colored Xanthomonadin Pigment Producing Probiotic Bacterium from Healthy Rice Seed Microbiome.</title>
        <authorList>
            <person name="Jaiswal G."/>
            <person name="Rana R."/>
            <person name="Nayak P.K."/>
            <person name="Chouhan R."/>
            <person name="Gandhi S.G."/>
            <person name="Patel H.K."/>
            <person name="Patil P.B."/>
        </authorList>
    </citation>
    <scope>NUCLEOTIDE SEQUENCE [LARGE SCALE GENOMIC DNA]</scope>
    <source>
        <strain evidence="6 7">PPL201</strain>
    </source>
</reference>
<name>A0ABT6B798_9GAMM</name>
<dbReference type="NCBIfam" id="TIGR00567">
    <property type="entry name" value="3mg"/>
    <property type="match status" value="1"/>
</dbReference>
<dbReference type="RefSeq" id="WP_320550622.1">
    <property type="nucleotide sequence ID" value="NZ_JAQLOK010000002.1"/>
</dbReference>
<dbReference type="NCBIfam" id="NF002003">
    <property type="entry name" value="PRK00802.1-3"/>
    <property type="match status" value="1"/>
</dbReference>
<dbReference type="EC" id="3.2.2.-" evidence="5"/>
<keyword evidence="6" id="KW-0326">Glycosidase</keyword>
<evidence type="ECO:0000256" key="3">
    <source>
        <dbReference type="ARBA" id="ARBA00022801"/>
    </source>
</evidence>
<comment type="similarity">
    <text evidence="1 5">Belongs to the DNA glycosylase MPG family.</text>
</comment>
<comment type="caution">
    <text evidence="6">The sequence shown here is derived from an EMBL/GenBank/DDBJ whole genome shotgun (WGS) entry which is preliminary data.</text>
</comment>
<proteinExistence type="inferred from homology"/>
<organism evidence="6 7">
    <name type="scientific">Luteibacter sahnii</name>
    <dbReference type="NCBI Taxonomy" id="3021977"/>
    <lineage>
        <taxon>Bacteria</taxon>
        <taxon>Pseudomonadati</taxon>
        <taxon>Pseudomonadota</taxon>
        <taxon>Gammaproteobacteria</taxon>
        <taxon>Lysobacterales</taxon>
        <taxon>Rhodanobacteraceae</taxon>
        <taxon>Luteibacter</taxon>
    </lineage>
</organism>
<keyword evidence="2 5" id="KW-0227">DNA damage</keyword>
<evidence type="ECO:0000313" key="7">
    <source>
        <dbReference type="Proteomes" id="UP001528850"/>
    </source>
</evidence>
<dbReference type="HAMAP" id="MF_00527">
    <property type="entry name" value="3MGH"/>
    <property type="match status" value="1"/>
</dbReference>
<dbReference type="PANTHER" id="PTHR10429:SF0">
    <property type="entry name" value="DNA-3-METHYLADENINE GLYCOSYLASE"/>
    <property type="match status" value="1"/>
</dbReference>
<dbReference type="Proteomes" id="UP001528850">
    <property type="component" value="Unassembled WGS sequence"/>
</dbReference>
<dbReference type="SUPFAM" id="SSF50486">
    <property type="entry name" value="FMT C-terminal domain-like"/>
    <property type="match status" value="1"/>
</dbReference>
<dbReference type="Gene3D" id="3.10.300.10">
    <property type="entry name" value="Methylpurine-DNA glycosylase (MPG)"/>
    <property type="match status" value="1"/>
</dbReference>
<evidence type="ECO:0000256" key="4">
    <source>
        <dbReference type="ARBA" id="ARBA00023204"/>
    </source>
</evidence>
<evidence type="ECO:0000256" key="5">
    <source>
        <dbReference type="HAMAP-Rule" id="MF_00527"/>
    </source>
</evidence>
<dbReference type="PANTHER" id="PTHR10429">
    <property type="entry name" value="DNA-3-METHYLADENINE GLYCOSYLASE"/>
    <property type="match status" value="1"/>
</dbReference>
<keyword evidence="7" id="KW-1185">Reference proteome</keyword>
<dbReference type="Pfam" id="PF02245">
    <property type="entry name" value="Pur_DNA_glyco"/>
    <property type="match status" value="1"/>
</dbReference>
<keyword evidence="3 5" id="KW-0378">Hydrolase</keyword>
<evidence type="ECO:0000256" key="1">
    <source>
        <dbReference type="ARBA" id="ARBA00009232"/>
    </source>
</evidence>